<dbReference type="Pfam" id="PF15879">
    <property type="entry name" value="MWFE"/>
    <property type="match status" value="1"/>
</dbReference>
<evidence type="ECO:0000313" key="14">
    <source>
        <dbReference type="EMBL" id="KAF2830516.1"/>
    </source>
</evidence>
<dbReference type="OrthoDB" id="1920692at2759"/>
<sequence>MGVPFEALLPYAIITGMFAVSAVSVGKLKEMQNGGKRARRGIDQWDRVSCPFTALVEGSLTVVQQMMERDRRLTGFMRGQTDKPVAPPGFELNNPWRCEERFL</sequence>
<evidence type="ECO:0000256" key="2">
    <source>
        <dbReference type="ARBA" id="ARBA00004298"/>
    </source>
</evidence>
<dbReference type="GO" id="GO:0005743">
    <property type="term" value="C:mitochondrial inner membrane"/>
    <property type="evidence" value="ECO:0007669"/>
    <property type="project" value="UniProtKB-SubCell"/>
</dbReference>
<evidence type="ECO:0000256" key="11">
    <source>
        <dbReference type="ARBA" id="ARBA00023128"/>
    </source>
</evidence>
<keyword evidence="10 13" id="KW-1133">Transmembrane helix</keyword>
<evidence type="ECO:0000256" key="7">
    <source>
        <dbReference type="ARBA" id="ARBA00022692"/>
    </source>
</evidence>
<gene>
    <name evidence="14" type="ORF">CC86DRAFT_402551</name>
</gene>
<dbReference type="PANTHER" id="PTHR17098">
    <property type="entry name" value="NADH-UBIQUINONE OXIDOREDUCTASE MWFE SUBUNIT"/>
    <property type="match status" value="1"/>
</dbReference>
<evidence type="ECO:0000256" key="3">
    <source>
        <dbReference type="ARBA" id="ARBA00009960"/>
    </source>
</evidence>
<keyword evidence="11" id="KW-0496">Mitochondrion</keyword>
<dbReference type="EMBL" id="MU006219">
    <property type="protein sequence ID" value="KAF2830516.1"/>
    <property type="molecule type" value="Genomic_DNA"/>
</dbReference>
<evidence type="ECO:0000256" key="12">
    <source>
        <dbReference type="ARBA" id="ARBA00023136"/>
    </source>
</evidence>
<keyword evidence="12 13" id="KW-0472">Membrane</keyword>
<evidence type="ECO:0000256" key="5">
    <source>
        <dbReference type="ARBA" id="ARBA00022448"/>
    </source>
</evidence>
<reference evidence="14" key="1">
    <citation type="journal article" date="2020" name="Stud. Mycol.">
        <title>101 Dothideomycetes genomes: a test case for predicting lifestyles and emergence of pathogens.</title>
        <authorList>
            <person name="Haridas S."/>
            <person name="Albert R."/>
            <person name="Binder M."/>
            <person name="Bloem J."/>
            <person name="Labutti K."/>
            <person name="Salamov A."/>
            <person name="Andreopoulos B."/>
            <person name="Baker S."/>
            <person name="Barry K."/>
            <person name="Bills G."/>
            <person name="Bluhm B."/>
            <person name="Cannon C."/>
            <person name="Castanera R."/>
            <person name="Culley D."/>
            <person name="Daum C."/>
            <person name="Ezra D."/>
            <person name="Gonzalez J."/>
            <person name="Henrissat B."/>
            <person name="Kuo A."/>
            <person name="Liang C."/>
            <person name="Lipzen A."/>
            <person name="Lutzoni F."/>
            <person name="Magnuson J."/>
            <person name="Mondo S."/>
            <person name="Nolan M."/>
            <person name="Ohm R."/>
            <person name="Pangilinan J."/>
            <person name="Park H.-J."/>
            <person name="Ramirez L."/>
            <person name="Alfaro M."/>
            <person name="Sun H."/>
            <person name="Tritt A."/>
            <person name="Yoshinaga Y."/>
            <person name="Zwiers L.-H."/>
            <person name="Turgeon B."/>
            <person name="Goodwin S."/>
            <person name="Spatafora J."/>
            <person name="Crous P."/>
            <person name="Grigoriev I."/>
        </authorList>
    </citation>
    <scope>NUCLEOTIDE SEQUENCE</scope>
    <source>
        <strain evidence="14">CBS 113818</strain>
    </source>
</reference>
<accession>A0A6A7ABA6</accession>
<dbReference type="AlphaFoldDB" id="A0A6A7ABA6"/>
<organism evidence="14 15">
    <name type="scientific">Ophiobolus disseminans</name>
    <dbReference type="NCBI Taxonomy" id="1469910"/>
    <lineage>
        <taxon>Eukaryota</taxon>
        <taxon>Fungi</taxon>
        <taxon>Dikarya</taxon>
        <taxon>Ascomycota</taxon>
        <taxon>Pezizomycotina</taxon>
        <taxon>Dothideomycetes</taxon>
        <taxon>Pleosporomycetidae</taxon>
        <taxon>Pleosporales</taxon>
        <taxon>Pleosporineae</taxon>
        <taxon>Phaeosphaeriaceae</taxon>
        <taxon>Ophiobolus</taxon>
    </lineage>
</organism>
<evidence type="ECO:0000256" key="4">
    <source>
        <dbReference type="ARBA" id="ARBA00016392"/>
    </source>
</evidence>
<evidence type="ECO:0000256" key="8">
    <source>
        <dbReference type="ARBA" id="ARBA00022792"/>
    </source>
</evidence>
<comment type="similarity">
    <text evidence="3">Belongs to the complex I NDUFA1 subunit family.</text>
</comment>
<feature type="transmembrane region" description="Helical" evidence="13">
    <location>
        <begin position="7"/>
        <end position="28"/>
    </location>
</feature>
<evidence type="ECO:0000313" key="15">
    <source>
        <dbReference type="Proteomes" id="UP000799424"/>
    </source>
</evidence>
<keyword evidence="5" id="KW-0813">Transport</keyword>
<comment type="function">
    <text evidence="1">Accessory subunit of the mitochondrial membrane respiratory chain NADH dehydrogenase (Complex I), that is believed not to be involved in catalysis. Complex I functions in the transfer of electrons from NADH to the respiratory chain. The immediate electron acceptor for the enzyme is believed to be ubiquinone.</text>
</comment>
<evidence type="ECO:0000256" key="13">
    <source>
        <dbReference type="SAM" id="Phobius"/>
    </source>
</evidence>
<comment type="subcellular location">
    <subcellularLocation>
        <location evidence="2">Mitochondrion inner membrane</location>
        <topology evidence="2">Single-pass membrane protein</topology>
        <orientation evidence="2">Matrix side</orientation>
    </subcellularLocation>
</comment>
<protein>
    <recommendedName>
        <fullName evidence="4">NADH dehydrogenase [ubiquinone] 1 alpha subcomplex subunit 1</fullName>
    </recommendedName>
</protein>
<dbReference type="InterPro" id="IPR017384">
    <property type="entry name" value="NADH_Ub_cplx-1_asu_su-1"/>
</dbReference>
<evidence type="ECO:0000256" key="10">
    <source>
        <dbReference type="ARBA" id="ARBA00022989"/>
    </source>
</evidence>
<proteinExistence type="inferred from homology"/>
<name>A0A6A7ABA6_9PLEO</name>
<keyword evidence="9" id="KW-0249">Electron transport</keyword>
<keyword evidence="7 13" id="KW-0812">Transmembrane</keyword>
<keyword evidence="6" id="KW-0679">Respiratory chain</keyword>
<dbReference type="PANTHER" id="PTHR17098:SF2">
    <property type="entry name" value="NADH DEHYDROGENASE [UBIQUINONE] 1 ALPHA SUBCOMPLEX SUBUNIT 1"/>
    <property type="match status" value="1"/>
</dbReference>
<evidence type="ECO:0000256" key="6">
    <source>
        <dbReference type="ARBA" id="ARBA00022660"/>
    </source>
</evidence>
<keyword evidence="15" id="KW-1185">Reference proteome</keyword>
<keyword evidence="8" id="KW-0999">Mitochondrion inner membrane</keyword>
<evidence type="ECO:0000256" key="1">
    <source>
        <dbReference type="ARBA" id="ARBA00003195"/>
    </source>
</evidence>
<dbReference type="Proteomes" id="UP000799424">
    <property type="component" value="Unassembled WGS sequence"/>
</dbReference>
<evidence type="ECO:0000256" key="9">
    <source>
        <dbReference type="ARBA" id="ARBA00022982"/>
    </source>
</evidence>